<gene>
    <name evidence="3" type="ORF">D5S19_19710</name>
</gene>
<proteinExistence type="predicted"/>
<evidence type="ECO:0000256" key="2">
    <source>
        <dbReference type="SAM" id="SignalP"/>
    </source>
</evidence>
<dbReference type="RefSeq" id="WP_120024822.1">
    <property type="nucleotide sequence ID" value="NZ_QZFV01000095.1"/>
</dbReference>
<feature type="compositionally biased region" description="Pro residues" evidence="1">
    <location>
        <begin position="40"/>
        <end position="50"/>
    </location>
</feature>
<evidence type="ECO:0000313" key="3">
    <source>
        <dbReference type="EMBL" id="RJQ83576.1"/>
    </source>
</evidence>
<keyword evidence="2" id="KW-0732">Signal</keyword>
<feature type="region of interest" description="Disordered" evidence="1">
    <location>
        <begin position="24"/>
        <end position="77"/>
    </location>
</feature>
<name>A0A419I1D4_9PSEU</name>
<dbReference type="AlphaFoldDB" id="A0A419I1D4"/>
<sequence length="165" mass="16627">MRRTGKILGTGALLLVVAGCGAHNAGSAPSSTPPASTTTPPAPSTTPPSPSTNVPPRSHPTQGVPPGDTDPAANQVDVSALPADYPHDVTLADGGATVVIQAEQAGCERLSAAPGEQTASQVVVTVTLTQAPRGQMCPMHIKENPLFVHLNAPLGGRQLVLRPGS</sequence>
<dbReference type="EMBL" id="QZFV01000095">
    <property type="protein sequence ID" value="RJQ83576.1"/>
    <property type="molecule type" value="Genomic_DNA"/>
</dbReference>
<reference evidence="3 4" key="1">
    <citation type="submission" date="2018-09" db="EMBL/GenBank/DDBJ databases">
        <title>YIM PH 21725 draft genome.</title>
        <authorList>
            <person name="Miao C."/>
        </authorList>
    </citation>
    <scope>NUCLEOTIDE SEQUENCE [LARGE SCALE GENOMIC DNA]</scope>
    <source>
        <strain evidence="4">YIM PH21725</strain>
    </source>
</reference>
<protein>
    <submittedName>
        <fullName evidence="3">Uncharacterized protein</fullName>
    </submittedName>
</protein>
<feature type="chain" id="PRO_5039012789" evidence="2">
    <location>
        <begin position="26"/>
        <end position="165"/>
    </location>
</feature>
<accession>A0A419I1D4</accession>
<feature type="signal peptide" evidence="2">
    <location>
        <begin position="1"/>
        <end position="25"/>
    </location>
</feature>
<dbReference type="Proteomes" id="UP000285112">
    <property type="component" value="Unassembled WGS sequence"/>
</dbReference>
<organism evidence="3 4">
    <name type="scientific">Amycolatopsis panacis</name>
    <dbReference type="NCBI Taxonomy" id="2340917"/>
    <lineage>
        <taxon>Bacteria</taxon>
        <taxon>Bacillati</taxon>
        <taxon>Actinomycetota</taxon>
        <taxon>Actinomycetes</taxon>
        <taxon>Pseudonocardiales</taxon>
        <taxon>Pseudonocardiaceae</taxon>
        <taxon>Amycolatopsis</taxon>
    </lineage>
</organism>
<comment type="caution">
    <text evidence="3">The sequence shown here is derived from an EMBL/GenBank/DDBJ whole genome shotgun (WGS) entry which is preliminary data.</text>
</comment>
<evidence type="ECO:0000256" key="1">
    <source>
        <dbReference type="SAM" id="MobiDB-lite"/>
    </source>
</evidence>
<evidence type="ECO:0000313" key="4">
    <source>
        <dbReference type="Proteomes" id="UP000285112"/>
    </source>
</evidence>
<keyword evidence="4" id="KW-1185">Reference proteome</keyword>
<feature type="compositionally biased region" description="Low complexity" evidence="1">
    <location>
        <begin position="24"/>
        <end position="39"/>
    </location>
</feature>
<dbReference type="OrthoDB" id="3629194at2"/>
<dbReference type="PROSITE" id="PS51257">
    <property type="entry name" value="PROKAR_LIPOPROTEIN"/>
    <property type="match status" value="1"/>
</dbReference>